<dbReference type="SUPFAM" id="SSF49452">
    <property type="entry name" value="Starch-binding domain-like"/>
    <property type="match status" value="1"/>
</dbReference>
<dbReference type="GO" id="GO:2001070">
    <property type="term" value="F:starch binding"/>
    <property type="evidence" value="ECO:0007669"/>
    <property type="project" value="InterPro"/>
</dbReference>
<dbReference type="InterPro" id="IPR013784">
    <property type="entry name" value="Carb-bd-like_fold"/>
</dbReference>
<evidence type="ECO:0000259" key="2">
    <source>
        <dbReference type="PROSITE" id="PS51166"/>
    </source>
</evidence>
<gene>
    <name evidence="3" type="ORF">S12H4_29453</name>
</gene>
<dbReference type="PROSITE" id="PS51166">
    <property type="entry name" value="CBM20"/>
    <property type="match status" value="1"/>
</dbReference>
<feature type="region of interest" description="Disordered" evidence="1">
    <location>
        <begin position="1"/>
        <end position="20"/>
    </location>
</feature>
<organism evidence="3">
    <name type="scientific">marine sediment metagenome</name>
    <dbReference type="NCBI Taxonomy" id="412755"/>
    <lineage>
        <taxon>unclassified sequences</taxon>
        <taxon>metagenomes</taxon>
        <taxon>ecological metagenomes</taxon>
    </lineage>
</organism>
<dbReference type="EMBL" id="BARW01016991">
    <property type="protein sequence ID" value="GAI97540.1"/>
    <property type="molecule type" value="Genomic_DNA"/>
</dbReference>
<protein>
    <recommendedName>
        <fullName evidence="2">CBM20 domain-containing protein</fullName>
    </recommendedName>
</protein>
<reference evidence="3" key="1">
    <citation type="journal article" date="2014" name="Front. Microbiol.">
        <title>High frequency of phylogenetically diverse reductive dehalogenase-homologous genes in deep subseafloor sedimentary metagenomes.</title>
        <authorList>
            <person name="Kawai M."/>
            <person name="Futagami T."/>
            <person name="Toyoda A."/>
            <person name="Takaki Y."/>
            <person name="Nishi S."/>
            <person name="Hori S."/>
            <person name="Arai W."/>
            <person name="Tsubouchi T."/>
            <person name="Morono Y."/>
            <person name="Uchiyama I."/>
            <person name="Ito T."/>
            <person name="Fujiyama A."/>
            <person name="Inagaki F."/>
            <person name="Takami H."/>
        </authorList>
    </citation>
    <scope>NUCLEOTIDE SEQUENCE</scope>
    <source>
        <strain evidence="3">Expedition CK06-06</strain>
    </source>
</reference>
<feature type="non-terminal residue" evidence="3">
    <location>
        <position position="1"/>
    </location>
</feature>
<dbReference type="InterPro" id="IPR013783">
    <property type="entry name" value="Ig-like_fold"/>
</dbReference>
<evidence type="ECO:0000256" key="1">
    <source>
        <dbReference type="SAM" id="MobiDB-lite"/>
    </source>
</evidence>
<evidence type="ECO:0000313" key="3">
    <source>
        <dbReference type="EMBL" id="GAI97540.1"/>
    </source>
</evidence>
<name>X1UCE3_9ZZZZ</name>
<dbReference type="AlphaFoldDB" id="X1UCE3"/>
<sequence>AGTLNYWDPGPGQSGTDGLDHDLPLTAVGDNHWQITLSFPAGETIEYKYTRGSWGTVEKDTEGEEIPNRLLTVPGGNHIQNDTVANWADIPAVVSNP</sequence>
<accession>X1UCE3</accession>
<comment type="caution">
    <text evidence="3">The sequence shown here is derived from an EMBL/GenBank/DDBJ whole genome shotgun (WGS) entry which is preliminary data.</text>
</comment>
<proteinExistence type="predicted"/>
<dbReference type="InterPro" id="IPR002044">
    <property type="entry name" value="CBM20"/>
</dbReference>
<feature type="domain" description="CBM20" evidence="2">
    <location>
        <begin position="1"/>
        <end position="89"/>
    </location>
</feature>
<dbReference type="Gene3D" id="2.60.40.10">
    <property type="entry name" value="Immunoglobulins"/>
    <property type="match status" value="1"/>
</dbReference>